<dbReference type="SUPFAM" id="SSF53800">
    <property type="entry name" value="Chelatase"/>
    <property type="match status" value="1"/>
</dbReference>
<evidence type="ECO:0000313" key="4">
    <source>
        <dbReference type="Proteomes" id="UP000236000"/>
    </source>
</evidence>
<name>A0A2N8HF74_9BACT</name>
<dbReference type="GO" id="GO:0016829">
    <property type="term" value="F:lyase activity"/>
    <property type="evidence" value="ECO:0007669"/>
    <property type="project" value="UniProtKB-KW"/>
</dbReference>
<accession>A0A2N8HF74</accession>
<comment type="caution">
    <text evidence="3">The sequence shown here is derived from an EMBL/GenBank/DDBJ whole genome shotgun (WGS) entry which is preliminary data.</text>
</comment>
<gene>
    <name evidence="3" type="ORF">CXU22_03825</name>
</gene>
<protein>
    <recommendedName>
        <fullName evidence="5">Cobalamin biosynthesis protein CbiX</fullName>
    </recommendedName>
</protein>
<organism evidence="3 4">
    <name type="scientific">Akkermansia muciniphila</name>
    <dbReference type="NCBI Taxonomy" id="239935"/>
    <lineage>
        <taxon>Bacteria</taxon>
        <taxon>Pseudomonadati</taxon>
        <taxon>Verrucomicrobiota</taxon>
        <taxon>Verrucomicrobiia</taxon>
        <taxon>Verrucomicrobiales</taxon>
        <taxon>Akkermansiaceae</taxon>
        <taxon>Akkermansia</taxon>
    </lineage>
</organism>
<keyword evidence="1" id="KW-0479">Metal-binding</keyword>
<proteinExistence type="predicted"/>
<evidence type="ECO:0000256" key="2">
    <source>
        <dbReference type="ARBA" id="ARBA00023239"/>
    </source>
</evidence>
<dbReference type="Proteomes" id="UP000236000">
    <property type="component" value="Unassembled WGS sequence"/>
</dbReference>
<sequence length="231" mass="25570">MPRKIYTLCVSYDEAGAELRQHLADDLRARSLDHASVWQASFRDMEAADLPPGDGLVRVYPVFMQSGWTVTEALPEKLRALYAERGLLPELEFKPVWGAGESMENFHGVIGAALAKELEPGTSLLLVAHGVVGKELPPEPSEFLRMLRTWLQPQVKDMALAYFGASPSVEEVLPQLKGDRIVVLPFLIGEGKHVREDMPSPELAAKFGKELEILPPLGAFYLQAERNGIEP</sequence>
<evidence type="ECO:0000256" key="1">
    <source>
        <dbReference type="ARBA" id="ARBA00022723"/>
    </source>
</evidence>
<dbReference type="RefSeq" id="WP_102712722.1">
    <property type="nucleotide sequence ID" value="NZ_CABMLK010000003.1"/>
</dbReference>
<dbReference type="EMBL" id="PJKA01000006">
    <property type="protein sequence ID" value="PNC18932.1"/>
    <property type="molecule type" value="Genomic_DNA"/>
</dbReference>
<dbReference type="InterPro" id="IPR002762">
    <property type="entry name" value="CbiX-like"/>
</dbReference>
<evidence type="ECO:0000313" key="3">
    <source>
        <dbReference type="EMBL" id="PNC18932.1"/>
    </source>
</evidence>
<dbReference type="OrthoDB" id="9797895at2"/>
<dbReference type="AlphaFoldDB" id="A0A2N8HF74"/>
<keyword evidence="2" id="KW-0456">Lyase</keyword>
<dbReference type="Pfam" id="PF01903">
    <property type="entry name" value="CbiX"/>
    <property type="match status" value="1"/>
</dbReference>
<evidence type="ECO:0008006" key="5">
    <source>
        <dbReference type="Google" id="ProtNLM"/>
    </source>
</evidence>
<dbReference type="GO" id="GO:0046872">
    <property type="term" value="F:metal ion binding"/>
    <property type="evidence" value="ECO:0007669"/>
    <property type="project" value="UniProtKB-KW"/>
</dbReference>
<reference evidence="3 4" key="1">
    <citation type="journal article" date="2017" name="BMC Genomics">
        <title>Genome sequencing of 39 Akkermansia muciniphila isolates reveals its population structure, genomic and functional diverisity, and global distribution in mammalian gut microbiotas.</title>
        <authorList>
            <person name="Guo X."/>
            <person name="Li S."/>
            <person name="Zhang J."/>
            <person name="Wu F."/>
            <person name="Li X."/>
            <person name="Wu D."/>
            <person name="Zhang M."/>
            <person name="Ou Z."/>
            <person name="Jie Z."/>
            <person name="Yan Q."/>
            <person name="Li P."/>
            <person name="Yi J."/>
            <person name="Peng Y."/>
        </authorList>
    </citation>
    <scope>NUCLEOTIDE SEQUENCE [LARGE SCALE GENOMIC DNA]</scope>
    <source>
        <strain evidence="3 4">GP24</strain>
    </source>
</reference>
<dbReference type="Gene3D" id="3.40.50.1400">
    <property type="match status" value="2"/>
</dbReference>